<name>A0AAE1AY70_9GAST</name>
<evidence type="ECO:0000313" key="1">
    <source>
        <dbReference type="EMBL" id="KAK3795446.1"/>
    </source>
</evidence>
<keyword evidence="2" id="KW-1185">Reference proteome</keyword>
<dbReference type="Proteomes" id="UP001283361">
    <property type="component" value="Unassembled WGS sequence"/>
</dbReference>
<reference evidence="1" key="1">
    <citation type="journal article" date="2023" name="G3 (Bethesda)">
        <title>A reference genome for the long-term kleptoplast-retaining sea slug Elysia crispata morphotype clarki.</title>
        <authorList>
            <person name="Eastman K.E."/>
            <person name="Pendleton A.L."/>
            <person name="Shaikh M.A."/>
            <person name="Suttiyut T."/>
            <person name="Ogas R."/>
            <person name="Tomko P."/>
            <person name="Gavelis G."/>
            <person name="Widhalm J.R."/>
            <person name="Wisecaver J.H."/>
        </authorList>
    </citation>
    <scope>NUCLEOTIDE SEQUENCE</scope>
    <source>
        <strain evidence="1">ECLA1</strain>
    </source>
</reference>
<evidence type="ECO:0000313" key="2">
    <source>
        <dbReference type="Proteomes" id="UP001283361"/>
    </source>
</evidence>
<sequence length="112" mass="12572">MKRLQVAPLISTMLGTWQGIISWFRIVKPLQNNICWKLFFRRLCSLPPANSCCDFEPNVYQHHNGGHGGCFEVLESLNQVVTGGCNLFSLIFLFKIFALSVSSHTPAFLIGV</sequence>
<organism evidence="1 2">
    <name type="scientific">Elysia crispata</name>
    <name type="common">lettuce slug</name>
    <dbReference type="NCBI Taxonomy" id="231223"/>
    <lineage>
        <taxon>Eukaryota</taxon>
        <taxon>Metazoa</taxon>
        <taxon>Spiralia</taxon>
        <taxon>Lophotrochozoa</taxon>
        <taxon>Mollusca</taxon>
        <taxon>Gastropoda</taxon>
        <taxon>Heterobranchia</taxon>
        <taxon>Euthyneura</taxon>
        <taxon>Panpulmonata</taxon>
        <taxon>Sacoglossa</taxon>
        <taxon>Placobranchoidea</taxon>
        <taxon>Plakobranchidae</taxon>
        <taxon>Elysia</taxon>
    </lineage>
</organism>
<proteinExistence type="predicted"/>
<comment type="caution">
    <text evidence="1">The sequence shown here is derived from an EMBL/GenBank/DDBJ whole genome shotgun (WGS) entry which is preliminary data.</text>
</comment>
<dbReference type="EMBL" id="JAWDGP010001056">
    <property type="protein sequence ID" value="KAK3795446.1"/>
    <property type="molecule type" value="Genomic_DNA"/>
</dbReference>
<dbReference type="AlphaFoldDB" id="A0AAE1AY70"/>
<gene>
    <name evidence="1" type="ORF">RRG08_045436</name>
</gene>
<protein>
    <submittedName>
        <fullName evidence="1">Uncharacterized protein</fullName>
    </submittedName>
</protein>
<accession>A0AAE1AY70</accession>